<reference evidence="3" key="1">
    <citation type="journal article" date="2008" name="Nat. Genet.">
        <title>The Pristionchus pacificus genome provides a unique perspective on nematode lifestyle and parasitism.</title>
        <authorList>
            <person name="Dieterich C."/>
            <person name="Clifton S.W."/>
            <person name="Schuster L.N."/>
            <person name="Chinwalla A."/>
            <person name="Delehaunty K."/>
            <person name="Dinkelacker I."/>
            <person name="Fulton L."/>
            <person name="Fulton R."/>
            <person name="Godfrey J."/>
            <person name="Minx P."/>
            <person name="Mitreva M."/>
            <person name="Roeseler W."/>
            <person name="Tian H."/>
            <person name="Witte H."/>
            <person name="Yang S.P."/>
            <person name="Wilson R.K."/>
            <person name="Sommer R.J."/>
        </authorList>
    </citation>
    <scope>NUCLEOTIDE SEQUENCE [LARGE SCALE GENOMIC DNA]</scope>
    <source>
        <strain evidence="3">PS312</strain>
    </source>
</reference>
<feature type="region of interest" description="Disordered" evidence="1">
    <location>
        <begin position="1"/>
        <end position="80"/>
    </location>
</feature>
<proteinExistence type="predicted"/>
<keyword evidence="3" id="KW-1185">Reference proteome</keyword>
<accession>A0A2A6B669</accession>
<reference evidence="2" key="2">
    <citation type="submission" date="2022-06" db="UniProtKB">
        <authorList>
            <consortium name="EnsemblMetazoa"/>
        </authorList>
    </citation>
    <scope>IDENTIFICATION</scope>
    <source>
        <strain evidence="2">PS312</strain>
    </source>
</reference>
<sequence>MDPKDNKPSTPSRRAKKGESEYLEADECRTAVETESLTDASISRMTPPVTQSPRDAWAAVAPSSQPRIVPATNRLSQADREAEEIATSTARALQTLRNSSDPRNRLFVPQSPAAQTTPKRSASASSPFQAFSGQGCPLVSPLKAVSSSTGLRTVAAGASPSPSSVRTAAARSPDVRTGLEDSGRSARLRNLRAVTQSPARATRSDVSTALSGRATPKKARKTKGGCTTLHTATANYEIDLRQRTNSMTAPTTSVSTARTISPAARSSRSGRSPARALVASNQQEPYYDPDYPPLPCERDPAEQTVELVDQSQKYTPHIARPILFGTSGVNTARNISPGRTRTLSERTAQGDTSLKTSRSPASKSEKSVRTARSQHGGLSAGNNETSSKRAASRKASVSRSHHKSQSQSSLATTSARSFASNKSWATEPNKTPCRKNLRSAHKSASETPVSTRSPAARTAVSPDVKSSKRSPPRVGHADVRPFTPDTPKGWPYRTSDQQRQTPIRIAAPAATSVKTAAVRSPRVAAKSTKSPALRSQSKDTVVLGQYRNLPYSPEELHREAKSASSKSRSNSRRRAAKPTCNVSTHRKLASRPLSSNSSTKSSKELNSSKINARTLSPSTLKAAKQNSVAAIDNSPDLVIETVQAHGNIEIDLCFNFRVRGPPGQGFGESRSPLKPKEVLINNKSIWRQ</sequence>
<evidence type="ECO:0000313" key="3">
    <source>
        <dbReference type="Proteomes" id="UP000005239"/>
    </source>
</evidence>
<evidence type="ECO:0000256" key="1">
    <source>
        <dbReference type="SAM" id="MobiDB-lite"/>
    </source>
</evidence>
<evidence type="ECO:0000313" key="2">
    <source>
        <dbReference type="EnsemblMetazoa" id="PPA33603.1"/>
    </source>
</evidence>
<feature type="compositionally biased region" description="Polar residues" evidence="1">
    <location>
        <begin position="527"/>
        <end position="539"/>
    </location>
</feature>
<feature type="compositionally biased region" description="Basic residues" evidence="1">
    <location>
        <begin position="432"/>
        <end position="441"/>
    </location>
</feature>
<feature type="compositionally biased region" description="Low complexity" evidence="1">
    <location>
        <begin position="593"/>
        <end position="609"/>
    </location>
</feature>
<accession>A0A8R1YJU3</accession>
<name>A0A2A6B669_PRIPA</name>
<dbReference type="AlphaFoldDB" id="A0A2A6B669"/>
<feature type="region of interest" description="Disordered" evidence="1">
    <location>
        <begin position="328"/>
        <end position="612"/>
    </location>
</feature>
<feature type="compositionally biased region" description="Polar residues" evidence="1">
    <location>
        <begin position="243"/>
        <end position="259"/>
    </location>
</feature>
<feature type="compositionally biased region" description="Polar residues" evidence="1">
    <location>
        <begin position="33"/>
        <end position="53"/>
    </location>
</feature>
<feature type="compositionally biased region" description="Basic and acidic residues" evidence="1">
    <location>
        <begin position="173"/>
        <end position="184"/>
    </location>
</feature>
<feature type="compositionally biased region" description="Low complexity" evidence="1">
    <location>
        <begin position="261"/>
        <end position="276"/>
    </location>
</feature>
<feature type="compositionally biased region" description="Low complexity" evidence="1">
    <location>
        <begin position="405"/>
        <end position="417"/>
    </location>
</feature>
<feature type="compositionally biased region" description="Polar residues" evidence="1">
    <location>
        <begin position="193"/>
        <end position="210"/>
    </location>
</feature>
<feature type="compositionally biased region" description="Low complexity" evidence="1">
    <location>
        <begin position="506"/>
        <end position="518"/>
    </location>
</feature>
<gene>
    <name evidence="2" type="primary">WBGene00271972</name>
</gene>
<organism evidence="2 3">
    <name type="scientific">Pristionchus pacificus</name>
    <name type="common">Parasitic nematode worm</name>
    <dbReference type="NCBI Taxonomy" id="54126"/>
    <lineage>
        <taxon>Eukaryota</taxon>
        <taxon>Metazoa</taxon>
        <taxon>Ecdysozoa</taxon>
        <taxon>Nematoda</taxon>
        <taxon>Chromadorea</taxon>
        <taxon>Rhabditida</taxon>
        <taxon>Rhabditina</taxon>
        <taxon>Diplogasteromorpha</taxon>
        <taxon>Diplogasteroidea</taxon>
        <taxon>Neodiplogasteridae</taxon>
        <taxon>Pristionchus</taxon>
    </lineage>
</organism>
<dbReference type="EnsemblMetazoa" id="PPA33603.1">
    <property type="protein sequence ID" value="PPA33603.1"/>
    <property type="gene ID" value="WBGene00271972"/>
</dbReference>
<feature type="compositionally biased region" description="Polar residues" evidence="1">
    <location>
        <begin position="418"/>
        <end position="429"/>
    </location>
</feature>
<dbReference type="Proteomes" id="UP000005239">
    <property type="component" value="Unassembled WGS sequence"/>
</dbReference>
<feature type="region of interest" description="Disordered" evidence="1">
    <location>
        <begin position="153"/>
        <end position="225"/>
    </location>
</feature>
<feature type="region of interest" description="Disordered" evidence="1">
    <location>
        <begin position="243"/>
        <end position="298"/>
    </location>
</feature>
<protein>
    <submittedName>
        <fullName evidence="2">Uncharacterized protein</fullName>
    </submittedName>
</protein>
<feature type="region of interest" description="Disordered" evidence="1">
    <location>
        <begin position="97"/>
        <end position="130"/>
    </location>
</feature>
<feature type="compositionally biased region" description="Polar residues" evidence="1">
    <location>
        <begin position="328"/>
        <end position="362"/>
    </location>
</feature>
<feature type="compositionally biased region" description="Low complexity" evidence="1">
    <location>
        <begin position="121"/>
        <end position="130"/>
    </location>
</feature>